<evidence type="ECO:0000313" key="1">
    <source>
        <dbReference type="Ensembl" id="ENSCSAVP00000006394.1"/>
    </source>
</evidence>
<dbReference type="Ensembl" id="ENSCSAVT00000006474.1">
    <property type="protein sequence ID" value="ENSCSAVP00000006394.1"/>
    <property type="gene ID" value="ENSCSAVG00000003827.1"/>
</dbReference>
<protein>
    <submittedName>
        <fullName evidence="1">Uncharacterized protein</fullName>
    </submittedName>
</protein>
<name>H2YM42_CIOSA</name>
<reference evidence="1" key="3">
    <citation type="submission" date="2025-09" db="UniProtKB">
        <authorList>
            <consortium name="Ensembl"/>
        </authorList>
    </citation>
    <scope>IDENTIFICATION</scope>
</reference>
<organism evidence="1 2">
    <name type="scientific">Ciona savignyi</name>
    <name type="common">Pacific transparent sea squirt</name>
    <dbReference type="NCBI Taxonomy" id="51511"/>
    <lineage>
        <taxon>Eukaryota</taxon>
        <taxon>Metazoa</taxon>
        <taxon>Chordata</taxon>
        <taxon>Tunicata</taxon>
        <taxon>Ascidiacea</taxon>
        <taxon>Phlebobranchia</taxon>
        <taxon>Cionidae</taxon>
        <taxon>Ciona</taxon>
    </lineage>
</organism>
<sequence length="97" mass="11454">MQWIRIGGRWSYGDPQSPVRRRIGKTFEEWRIFLSNFPGHCADELDVQAGKDDALIVMKTTCSKKSIRIHFGKLLDFVLYYKSRPKYDGYFKYKSNP</sequence>
<keyword evidence="2" id="KW-1185">Reference proteome</keyword>
<accession>H2YM42</accession>
<dbReference type="HOGENOM" id="CLU_2346043_0_0_1"/>
<dbReference type="Proteomes" id="UP000007875">
    <property type="component" value="Unassembled WGS sequence"/>
</dbReference>
<evidence type="ECO:0000313" key="2">
    <source>
        <dbReference type="Proteomes" id="UP000007875"/>
    </source>
</evidence>
<reference evidence="1" key="2">
    <citation type="submission" date="2025-08" db="UniProtKB">
        <authorList>
            <consortium name="Ensembl"/>
        </authorList>
    </citation>
    <scope>IDENTIFICATION</scope>
</reference>
<proteinExistence type="predicted"/>
<dbReference type="AlphaFoldDB" id="H2YM42"/>
<reference evidence="2" key="1">
    <citation type="submission" date="2003-08" db="EMBL/GenBank/DDBJ databases">
        <authorList>
            <person name="Birren B."/>
            <person name="Nusbaum C."/>
            <person name="Abebe A."/>
            <person name="Abouelleil A."/>
            <person name="Adekoya E."/>
            <person name="Ait-zahra M."/>
            <person name="Allen N."/>
            <person name="Allen T."/>
            <person name="An P."/>
            <person name="Anderson M."/>
            <person name="Anderson S."/>
            <person name="Arachchi H."/>
            <person name="Armbruster J."/>
            <person name="Bachantsang P."/>
            <person name="Baldwin J."/>
            <person name="Barry A."/>
            <person name="Bayul T."/>
            <person name="Blitshsteyn B."/>
            <person name="Bloom T."/>
            <person name="Blye J."/>
            <person name="Boguslavskiy L."/>
            <person name="Borowsky M."/>
            <person name="Boukhgalter B."/>
            <person name="Brunache A."/>
            <person name="Butler J."/>
            <person name="Calixte N."/>
            <person name="Calvo S."/>
            <person name="Camarata J."/>
            <person name="Campo K."/>
            <person name="Chang J."/>
            <person name="Cheshatsang Y."/>
            <person name="Citroen M."/>
            <person name="Collymore A."/>
            <person name="Considine T."/>
            <person name="Cook A."/>
            <person name="Cooke P."/>
            <person name="Corum B."/>
            <person name="Cuomo C."/>
            <person name="David R."/>
            <person name="Dawoe T."/>
            <person name="Degray S."/>
            <person name="Dodge S."/>
            <person name="Dooley K."/>
            <person name="Dorje P."/>
            <person name="Dorjee K."/>
            <person name="Dorris L."/>
            <person name="Duffey N."/>
            <person name="Dupes A."/>
            <person name="Elkins T."/>
            <person name="Engels R."/>
            <person name="Erickson J."/>
            <person name="Farina A."/>
            <person name="Faro S."/>
            <person name="Ferreira P."/>
            <person name="Fischer H."/>
            <person name="Fitzgerald M."/>
            <person name="Foley K."/>
            <person name="Gage D."/>
            <person name="Galagan J."/>
            <person name="Gearin G."/>
            <person name="Gnerre S."/>
            <person name="Gnirke A."/>
            <person name="Goyette A."/>
            <person name="Graham J."/>
            <person name="Grandbois E."/>
            <person name="Gyaltsen K."/>
            <person name="Hafez N."/>
            <person name="Hagopian D."/>
            <person name="Hagos B."/>
            <person name="Hall J."/>
            <person name="Hatcher B."/>
            <person name="Heller A."/>
            <person name="Higgins H."/>
            <person name="Honan T."/>
            <person name="Horn A."/>
            <person name="Houde N."/>
            <person name="Hughes L."/>
            <person name="Hulme W."/>
            <person name="Husby E."/>
            <person name="Iliev I."/>
            <person name="Jaffe D."/>
            <person name="Jones C."/>
            <person name="Kamal M."/>
            <person name="Kamat A."/>
            <person name="Kamvysselis M."/>
            <person name="Karlsson E."/>
            <person name="Kells C."/>
            <person name="Kieu A."/>
            <person name="Kisner P."/>
            <person name="Kodira C."/>
            <person name="Kulbokas E."/>
            <person name="Labutti K."/>
            <person name="Lama D."/>
            <person name="Landers T."/>
            <person name="Leger J."/>
            <person name="Levine S."/>
            <person name="Lewis D."/>
            <person name="Lewis T."/>
            <person name="Lindblad-toh K."/>
            <person name="Liu X."/>
            <person name="Lokyitsang T."/>
            <person name="Lokyitsang Y."/>
            <person name="Lucien O."/>
            <person name="Lui A."/>
            <person name="Ma L.J."/>
            <person name="Mabbitt R."/>
            <person name="Macdonald J."/>
            <person name="Maclean C."/>
            <person name="Major J."/>
            <person name="Manning J."/>
            <person name="Marabella R."/>
            <person name="Maru K."/>
            <person name="Matthews C."/>
            <person name="Mauceli E."/>
            <person name="Mccarthy M."/>
            <person name="Mcdonough S."/>
            <person name="Mcghee T."/>
            <person name="Meldrim J."/>
            <person name="Meneus L."/>
            <person name="Mesirov J."/>
            <person name="Mihalev A."/>
            <person name="Mihova T."/>
            <person name="Mikkelsen T."/>
            <person name="Mlenga V."/>
            <person name="Moru K."/>
            <person name="Mozes J."/>
            <person name="Mulrain L."/>
            <person name="Munson G."/>
            <person name="Naylor J."/>
            <person name="Newes C."/>
            <person name="Nguyen C."/>
            <person name="Nguyen N."/>
            <person name="Nguyen T."/>
            <person name="Nicol R."/>
            <person name="Nielsen C."/>
            <person name="Nizzari M."/>
            <person name="Norbu C."/>
            <person name="Norbu N."/>
            <person name="O'donnell P."/>
            <person name="Okoawo O."/>
            <person name="O'leary S."/>
            <person name="Omotosho B."/>
            <person name="O'neill K."/>
            <person name="Osman S."/>
            <person name="Parker S."/>
            <person name="Perrin D."/>
            <person name="Phunkhang P."/>
            <person name="Piqani B."/>
            <person name="Purcell S."/>
            <person name="Rachupka T."/>
            <person name="Ramasamy U."/>
            <person name="Rameau R."/>
            <person name="Ray V."/>
            <person name="Raymond C."/>
            <person name="Retta R."/>
            <person name="Richardson S."/>
            <person name="Rise C."/>
            <person name="Rodriguez J."/>
            <person name="Rogers J."/>
            <person name="Rogov P."/>
            <person name="Rutman M."/>
            <person name="Schupbach R."/>
            <person name="Seaman C."/>
            <person name="Settipalli S."/>
            <person name="Sharpe T."/>
            <person name="Sheridan J."/>
            <person name="Sherpa N."/>
            <person name="Shi J."/>
            <person name="Smirnov S."/>
            <person name="Smith C."/>
            <person name="Sougnez C."/>
            <person name="Spencer B."/>
            <person name="Stalker J."/>
            <person name="Stange-thomann N."/>
            <person name="Stavropoulos S."/>
            <person name="Stetson K."/>
            <person name="Stone C."/>
            <person name="Stone S."/>
            <person name="Stubbs M."/>
            <person name="Talamas J."/>
            <person name="Tchuinga P."/>
            <person name="Tenzing P."/>
            <person name="Tesfaye S."/>
            <person name="Theodore J."/>
            <person name="Thoulutsang Y."/>
            <person name="Topham K."/>
            <person name="Towey S."/>
            <person name="Tsamla T."/>
            <person name="Tsomo N."/>
            <person name="Vallee D."/>
            <person name="Vassiliev H."/>
            <person name="Venkataraman V."/>
            <person name="Vinson J."/>
            <person name="Vo A."/>
            <person name="Wade C."/>
            <person name="Wang S."/>
            <person name="Wangchuk T."/>
            <person name="Wangdi T."/>
            <person name="Whittaker C."/>
            <person name="Wilkinson J."/>
            <person name="Wu Y."/>
            <person name="Wyman D."/>
            <person name="Yadav S."/>
            <person name="Yang S."/>
            <person name="Yang X."/>
            <person name="Yeager S."/>
            <person name="Yee E."/>
            <person name="Young G."/>
            <person name="Zainoun J."/>
            <person name="Zembeck L."/>
            <person name="Zimmer A."/>
            <person name="Zody M."/>
            <person name="Lander E."/>
        </authorList>
    </citation>
    <scope>NUCLEOTIDE SEQUENCE [LARGE SCALE GENOMIC DNA]</scope>
</reference>
<dbReference type="InParanoid" id="H2YM42"/>